<feature type="signal peptide" evidence="2">
    <location>
        <begin position="1"/>
        <end position="20"/>
    </location>
</feature>
<comment type="subcellular location">
    <subcellularLocation>
        <location evidence="1">Cell envelope</location>
    </subcellularLocation>
</comment>
<evidence type="ECO:0000313" key="4">
    <source>
        <dbReference type="Proteomes" id="UP000266506"/>
    </source>
</evidence>
<accession>A0A397RMU7</accession>
<reference evidence="3 4" key="1">
    <citation type="submission" date="2018-08" db="EMBL/GenBank/DDBJ databases">
        <title>Genomic Encyclopedia of Archaeal and Bacterial Type Strains, Phase II (KMG-II): from individual species to whole genera.</title>
        <authorList>
            <person name="Goeker M."/>
        </authorList>
    </citation>
    <scope>NUCLEOTIDE SEQUENCE [LARGE SCALE GENOMIC DNA]</scope>
    <source>
        <strain evidence="3 4">ATCC 27112</strain>
    </source>
</reference>
<proteinExistence type="predicted"/>
<evidence type="ECO:0000256" key="1">
    <source>
        <dbReference type="ARBA" id="ARBA00004196"/>
    </source>
</evidence>
<dbReference type="Pfam" id="PF09479">
    <property type="entry name" value="Flg_new"/>
    <property type="match status" value="1"/>
</dbReference>
<comment type="caution">
    <text evidence="3">The sequence shown here is derived from an EMBL/GenBank/DDBJ whole genome shotgun (WGS) entry which is preliminary data.</text>
</comment>
<dbReference type="NCBIfam" id="TIGR02543">
    <property type="entry name" value="List_Bact_rpt"/>
    <property type="match status" value="1"/>
</dbReference>
<dbReference type="NCBIfam" id="NF038353">
    <property type="entry name" value="FxLYD_dom"/>
    <property type="match status" value="1"/>
</dbReference>
<name>A0A397RMU7_9MOLU</name>
<keyword evidence="2" id="KW-0732">Signal</keyword>
<dbReference type="Gene3D" id="2.60.40.4270">
    <property type="entry name" value="Listeria-Bacteroides repeat domain"/>
    <property type="match status" value="1"/>
</dbReference>
<feature type="chain" id="PRO_5017456611" evidence="2">
    <location>
        <begin position="21"/>
        <end position="322"/>
    </location>
</feature>
<dbReference type="Proteomes" id="UP000266506">
    <property type="component" value="Unassembled WGS sequence"/>
</dbReference>
<sequence>MKKLKLFITSVLLVSSFSLASCDFLSDDGGNVTPKTTEKDTSTKTTEDNTKYTVTFDSKGGSTVSSQEIKKGEQVTKPTDPTKDGYTFGGWYSDSYYINEYNFSNKVTKNLTLYARWNEIPKTVKYDVGTPQVTQWTDSINSKWIKVAVPITNTGTADVYLDNCSIDIESSTGSLLKTMTYINGYPEYIKPGETGYYYGETTVDFSETNVVAVPNVEVEKATNDVIRYDITDVTISTDTYNGVKVMGRVQNNTSEKGTTVKIAANLFDANGKLICNCFTYLENNLNVGSKVGFTITPFAYDDFTPSDVASYEIYAYPTQYNW</sequence>
<dbReference type="OrthoDB" id="1121493at2"/>
<dbReference type="RefSeq" id="WP_119016595.1">
    <property type="nucleotide sequence ID" value="NZ_QXEV01000019.1"/>
</dbReference>
<dbReference type="EMBL" id="QXEV01000019">
    <property type="protein sequence ID" value="RIA75443.1"/>
    <property type="molecule type" value="Genomic_DNA"/>
</dbReference>
<gene>
    <name evidence="3" type="ORF">EI71_01478</name>
</gene>
<dbReference type="AlphaFoldDB" id="A0A397RMU7"/>
<dbReference type="InParanoid" id="A0A397RMU7"/>
<keyword evidence="4" id="KW-1185">Reference proteome</keyword>
<evidence type="ECO:0000313" key="3">
    <source>
        <dbReference type="EMBL" id="RIA75443.1"/>
    </source>
</evidence>
<organism evidence="3 4">
    <name type="scientific">Anaeroplasma bactoclasticum</name>
    <dbReference type="NCBI Taxonomy" id="2088"/>
    <lineage>
        <taxon>Bacteria</taxon>
        <taxon>Bacillati</taxon>
        <taxon>Mycoplasmatota</taxon>
        <taxon>Mollicutes</taxon>
        <taxon>Anaeroplasmatales</taxon>
        <taxon>Anaeroplasmataceae</taxon>
        <taxon>Anaeroplasma</taxon>
    </lineage>
</organism>
<dbReference type="InterPro" id="IPR013378">
    <property type="entry name" value="InlB-like_B-rpt"/>
</dbReference>
<dbReference type="GO" id="GO:0030313">
    <property type="term" value="C:cell envelope"/>
    <property type="evidence" value="ECO:0007669"/>
    <property type="project" value="UniProtKB-SubCell"/>
</dbReference>
<protein>
    <submittedName>
        <fullName evidence="3">Putative repeat protein (TIGR02543 family)</fullName>
    </submittedName>
</protein>
<evidence type="ECO:0000256" key="2">
    <source>
        <dbReference type="SAM" id="SignalP"/>
    </source>
</evidence>
<dbReference type="PROSITE" id="PS51257">
    <property type="entry name" value="PROKAR_LIPOPROTEIN"/>
    <property type="match status" value="1"/>
</dbReference>
<dbReference type="InterPro" id="IPR042229">
    <property type="entry name" value="Listeria/Bacterioides_rpt_sf"/>
</dbReference>
<dbReference type="InterPro" id="IPR047676">
    <property type="entry name" value="FxLYD_dom"/>
</dbReference>